<protein>
    <submittedName>
        <fullName evidence="10">Cystathionine beta-lyase</fullName>
    </submittedName>
</protein>
<comment type="similarity">
    <text evidence="2 9">Belongs to the trans-sulfuration enzymes family.</text>
</comment>
<dbReference type="RefSeq" id="WP_011646435.1">
    <property type="nucleotide sequence ID" value="NZ_ARYI01000008.1"/>
</dbReference>
<reference evidence="10 11" key="1">
    <citation type="submission" date="2013-04" db="EMBL/GenBank/DDBJ databases">
        <title>Hyphomonas hirschiana VP5 Genome Sequencing.</title>
        <authorList>
            <person name="Lai Q."/>
            <person name="Shao Z."/>
        </authorList>
    </citation>
    <scope>NUCLEOTIDE SEQUENCE [LARGE SCALE GENOMIC DNA]</scope>
    <source>
        <strain evidence="10 11">VP5</strain>
    </source>
</reference>
<dbReference type="Pfam" id="PF01053">
    <property type="entry name" value="Cys_Met_Meta_PP"/>
    <property type="match status" value="1"/>
</dbReference>
<comment type="catalytic activity">
    <reaction evidence="6">
        <text>L,L-cystathionine + H2O = L-homocysteine + pyruvate + NH4(+)</text>
        <dbReference type="Rhea" id="RHEA:13965"/>
        <dbReference type="ChEBI" id="CHEBI:15361"/>
        <dbReference type="ChEBI" id="CHEBI:15377"/>
        <dbReference type="ChEBI" id="CHEBI:28938"/>
        <dbReference type="ChEBI" id="CHEBI:58161"/>
        <dbReference type="ChEBI" id="CHEBI:58199"/>
    </reaction>
</comment>
<sequence>MSARDDAEPQTRLIHTRAERLGRVTVNPPVERASTVLFRTEAQLYGPKPTYGRMGLTVHRELEAAMCILEGAKHTRLASNGLQACALAIASVVEAGGHFLFTDSAYGPTARFCEKRLKAMGVEAERFDPRMGAGIERLFRDNTQAILVESPGSLTFEISDLPAMAQVAKARGIRIVCDNTWGAGLHYKPLALGADLSVQALTKYVVGHSDAFGGAVMTNELSLANKVANCSEDWGIGLAPDDAYLAVRGIRSLTTRLKAHEAAGLELAQWLEGRPEVASVIHPALPSHPDHALWKRDFTGACGLFSFVLKDYPAGALERFFEALSLFGMGFSWGGFESLIIPCDDQLTRSETCWTKDKPGQLMRVHVGLEAVSDLKADLEAGFAALSAG</sequence>
<dbReference type="InterPro" id="IPR015424">
    <property type="entry name" value="PyrdxlP-dep_Trfase"/>
</dbReference>
<keyword evidence="4 10" id="KW-0456">Lyase</keyword>
<dbReference type="InterPro" id="IPR015422">
    <property type="entry name" value="PyrdxlP-dep_Trfase_small"/>
</dbReference>
<dbReference type="GO" id="GO:0047804">
    <property type="term" value="F:cysteine-S-conjugate beta-lyase activity"/>
    <property type="evidence" value="ECO:0007669"/>
    <property type="project" value="UniProtKB-EC"/>
</dbReference>
<dbReference type="PIRSF" id="PIRSF001434">
    <property type="entry name" value="CGS"/>
    <property type="match status" value="1"/>
</dbReference>
<dbReference type="Gene3D" id="3.90.1150.10">
    <property type="entry name" value="Aspartate Aminotransferase, domain 1"/>
    <property type="match status" value="1"/>
</dbReference>
<comment type="cofactor">
    <cofactor evidence="1 9">
        <name>pyridoxal 5'-phosphate</name>
        <dbReference type="ChEBI" id="CHEBI:597326"/>
    </cofactor>
</comment>
<dbReference type="GO" id="GO:0019450">
    <property type="term" value="P:L-cysteine catabolic process to pyruvate"/>
    <property type="evidence" value="ECO:0007669"/>
    <property type="project" value="TreeGrafter"/>
</dbReference>
<dbReference type="PANTHER" id="PTHR43500">
    <property type="entry name" value="CYSTATHIONINE BETA-LYASE-RELATED"/>
    <property type="match status" value="1"/>
</dbReference>
<comment type="pathway">
    <text evidence="5">Amino-acid biosynthesis; L-methionine biosynthesis via de novo pathway; L-homocysteine from L-cystathionine: step 1/1.</text>
</comment>
<dbReference type="InterPro" id="IPR054542">
    <property type="entry name" value="Cys_met_metab_PP"/>
</dbReference>
<dbReference type="NCBIfam" id="TIGR01324">
    <property type="entry name" value="cysta_beta_ly_B"/>
    <property type="match status" value="1"/>
</dbReference>
<dbReference type="PROSITE" id="PS00868">
    <property type="entry name" value="CYS_MET_METAB_PP"/>
    <property type="match status" value="1"/>
</dbReference>
<dbReference type="InterPro" id="IPR006233">
    <property type="entry name" value="Cys_b_lyase_bac"/>
</dbReference>
<dbReference type="GO" id="GO:0019346">
    <property type="term" value="P:transsulfuration"/>
    <property type="evidence" value="ECO:0007669"/>
    <property type="project" value="InterPro"/>
</dbReference>
<dbReference type="Proteomes" id="UP000025061">
    <property type="component" value="Unassembled WGS sequence"/>
</dbReference>
<evidence type="ECO:0000256" key="4">
    <source>
        <dbReference type="ARBA" id="ARBA00023239"/>
    </source>
</evidence>
<organism evidence="10 11">
    <name type="scientific">Hyphomonas hirschiana VP5</name>
    <dbReference type="NCBI Taxonomy" id="1280951"/>
    <lineage>
        <taxon>Bacteria</taxon>
        <taxon>Pseudomonadati</taxon>
        <taxon>Pseudomonadota</taxon>
        <taxon>Alphaproteobacteria</taxon>
        <taxon>Hyphomonadales</taxon>
        <taxon>Hyphomonadaceae</taxon>
        <taxon>Hyphomonas</taxon>
    </lineage>
</organism>
<evidence type="ECO:0000256" key="2">
    <source>
        <dbReference type="ARBA" id="ARBA00009077"/>
    </source>
</evidence>
<evidence type="ECO:0000256" key="1">
    <source>
        <dbReference type="ARBA" id="ARBA00001933"/>
    </source>
</evidence>
<proteinExistence type="inferred from homology"/>
<evidence type="ECO:0000256" key="3">
    <source>
        <dbReference type="ARBA" id="ARBA00022898"/>
    </source>
</evidence>
<feature type="modified residue" description="N6-(pyridoxal phosphate)lysine" evidence="8">
    <location>
        <position position="203"/>
    </location>
</feature>
<evidence type="ECO:0000256" key="9">
    <source>
        <dbReference type="RuleBase" id="RU362118"/>
    </source>
</evidence>
<dbReference type="InterPro" id="IPR000277">
    <property type="entry name" value="Cys/Met-Metab_PyrdxlP-dep_enz"/>
</dbReference>
<dbReference type="Gene3D" id="3.40.640.10">
    <property type="entry name" value="Type I PLP-dependent aspartate aminotransferase-like (Major domain)"/>
    <property type="match status" value="1"/>
</dbReference>
<keyword evidence="3 8" id="KW-0663">Pyridoxal phosphate</keyword>
<evidence type="ECO:0000256" key="7">
    <source>
        <dbReference type="ARBA" id="ARBA00047625"/>
    </source>
</evidence>
<comment type="caution">
    <text evidence="10">The sequence shown here is derived from an EMBL/GenBank/DDBJ whole genome shotgun (WGS) entry which is preliminary data.</text>
</comment>
<accession>A0A059FRL2</accession>
<dbReference type="AlphaFoldDB" id="A0A059FRL2"/>
<dbReference type="GO" id="GO:0030170">
    <property type="term" value="F:pyridoxal phosphate binding"/>
    <property type="evidence" value="ECO:0007669"/>
    <property type="project" value="InterPro"/>
</dbReference>
<dbReference type="OrthoDB" id="9790858at2"/>
<dbReference type="PATRIC" id="fig|1280951.3.peg.2164"/>
<evidence type="ECO:0000256" key="5">
    <source>
        <dbReference type="ARBA" id="ARBA00046315"/>
    </source>
</evidence>
<evidence type="ECO:0000256" key="8">
    <source>
        <dbReference type="PIRSR" id="PIRSR001434-2"/>
    </source>
</evidence>
<dbReference type="InterPro" id="IPR015421">
    <property type="entry name" value="PyrdxlP-dep_Trfase_major"/>
</dbReference>
<evidence type="ECO:0000256" key="6">
    <source>
        <dbReference type="ARBA" id="ARBA00047517"/>
    </source>
</evidence>
<comment type="catalytic activity">
    <reaction evidence="7">
        <text>an S-substituted L-cysteine + H2O = a thiol + pyruvate + NH4(+)</text>
        <dbReference type="Rhea" id="RHEA:18121"/>
        <dbReference type="ChEBI" id="CHEBI:15361"/>
        <dbReference type="ChEBI" id="CHEBI:15377"/>
        <dbReference type="ChEBI" id="CHEBI:28938"/>
        <dbReference type="ChEBI" id="CHEBI:29256"/>
        <dbReference type="ChEBI" id="CHEBI:58717"/>
        <dbReference type="EC" id="4.4.1.13"/>
    </reaction>
</comment>
<dbReference type="SUPFAM" id="SSF53383">
    <property type="entry name" value="PLP-dependent transferases"/>
    <property type="match status" value="1"/>
</dbReference>
<keyword evidence="11" id="KW-1185">Reference proteome</keyword>
<gene>
    <name evidence="10" type="ORF">HHI_10719</name>
</gene>
<evidence type="ECO:0000313" key="10">
    <source>
        <dbReference type="EMBL" id="KCZ93151.1"/>
    </source>
</evidence>
<evidence type="ECO:0000313" key="11">
    <source>
        <dbReference type="Proteomes" id="UP000025061"/>
    </source>
</evidence>
<dbReference type="EMBL" id="ARYI01000008">
    <property type="protein sequence ID" value="KCZ93151.1"/>
    <property type="molecule type" value="Genomic_DNA"/>
</dbReference>
<name>A0A059FRL2_9PROT</name>
<dbReference type="PANTHER" id="PTHR43500:SF1">
    <property type="entry name" value="CYSTATHIONINE BETA-LYASE-RELATED"/>
    <property type="match status" value="1"/>
</dbReference>